<reference evidence="1 2" key="1">
    <citation type="submission" date="2024-01" db="EMBL/GenBank/DDBJ databases">
        <title>Genome assemblies of Stephania.</title>
        <authorList>
            <person name="Yang L."/>
        </authorList>
    </citation>
    <scope>NUCLEOTIDE SEQUENCE [LARGE SCALE GENOMIC DNA]</scope>
    <source>
        <strain evidence="1">JXDWG</strain>
        <tissue evidence="1">Leaf</tissue>
    </source>
</reference>
<evidence type="ECO:0000313" key="1">
    <source>
        <dbReference type="EMBL" id="KAK9104653.1"/>
    </source>
</evidence>
<organism evidence="1 2">
    <name type="scientific">Stephania cephalantha</name>
    <dbReference type="NCBI Taxonomy" id="152367"/>
    <lineage>
        <taxon>Eukaryota</taxon>
        <taxon>Viridiplantae</taxon>
        <taxon>Streptophyta</taxon>
        <taxon>Embryophyta</taxon>
        <taxon>Tracheophyta</taxon>
        <taxon>Spermatophyta</taxon>
        <taxon>Magnoliopsida</taxon>
        <taxon>Ranunculales</taxon>
        <taxon>Menispermaceae</taxon>
        <taxon>Menispermoideae</taxon>
        <taxon>Cissampelideae</taxon>
        <taxon>Stephania</taxon>
    </lineage>
</organism>
<accession>A0AAP0HWW8</accession>
<dbReference type="EMBL" id="JBBNAG010000009">
    <property type="protein sequence ID" value="KAK9104653.1"/>
    <property type="molecule type" value="Genomic_DNA"/>
</dbReference>
<protein>
    <submittedName>
        <fullName evidence="1">Uncharacterized protein</fullName>
    </submittedName>
</protein>
<name>A0AAP0HWW8_9MAGN</name>
<proteinExistence type="predicted"/>
<comment type="caution">
    <text evidence="1">The sequence shown here is derived from an EMBL/GenBank/DDBJ whole genome shotgun (WGS) entry which is preliminary data.</text>
</comment>
<dbReference type="Proteomes" id="UP001419268">
    <property type="component" value="Unassembled WGS sequence"/>
</dbReference>
<keyword evidence="2" id="KW-1185">Reference proteome</keyword>
<gene>
    <name evidence="1" type="ORF">Scep_021497</name>
</gene>
<evidence type="ECO:0000313" key="2">
    <source>
        <dbReference type="Proteomes" id="UP001419268"/>
    </source>
</evidence>
<dbReference type="AlphaFoldDB" id="A0AAP0HWW8"/>
<sequence length="134" mass="15066">MVESLLRHRGAASNKFIVAYVSRAKTYAGTMGKNIALLKLSLVNTSGRLSGYGSSFYLGRYYDTYLPFLLEACNDKSIDVGRSLFMGFDDNNHSTSPVNPPLPALSWLKLRLHSSAFDVPLHMRKLWTIYLVCR</sequence>